<keyword evidence="3" id="KW-0479">Metal-binding</keyword>
<evidence type="ECO:0000256" key="1">
    <source>
        <dbReference type="ARBA" id="ARBA00001946"/>
    </source>
</evidence>
<dbReference type="Gene3D" id="1.50.10.20">
    <property type="match status" value="1"/>
</dbReference>
<dbReference type="InterPro" id="IPR017057">
    <property type="entry name" value="Ent-kaurene_synthase_fun"/>
</dbReference>
<comment type="similarity">
    <text evidence="2">Belongs to the terpene synthase family.</text>
</comment>
<dbReference type="AlphaFoldDB" id="A0A5N6DZ57"/>
<keyword evidence="6" id="KW-0456">Lyase</keyword>
<dbReference type="PIRSF" id="PIRSF036498">
    <property type="entry name" value="Ent-kaurene_synthase_fungi"/>
    <property type="match status" value="1"/>
</dbReference>
<feature type="region of interest" description="Disordered" evidence="7">
    <location>
        <begin position="730"/>
        <end position="750"/>
    </location>
</feature>
<dbReference type="GO" id="GO:0000287">
    <property type="term" value="F:magnesium ion binding"/>
    <property type="evidence" value="ECO:0007669"/>
    <property type="project" value="TreeGrafter"/>
</dbReference>
<dbReference type="InterPro" id="IPR050148">
    <property type="entry name" value="Terpene_synthase-like"/>
</dbReference>
<dbReference type="GO" id="GO:0010333">
    <property type="term" value="F:terpene synthase activity"/>
    <property type="evidence" value="ECO:0007669"/>
    <property type="project" value="InterPro"/>
</dbReference>
<feature type="compositionally biased region" description="Polar residues" evidence="7">
    <location>
        <begin position="734"/>
        <end position="748"/>
    </location>
</feature>
<proteinExistence type="inferred from homology"/>
<dbReference type="PANTHER" id="PTHR31739">
    <property type="entry name" value="ENT-COPALYL DIPHOSPHATE SYNTHASE, CHLOROPLASTIC"/>
    <property type="match status" value="1"/>
</dbReference>
<evidence type="ECO:0000256" key="2">
    <source>
        <dbReference type="ARBA" id="ARBA00006333"/>
    </source>
</evidence>
<dbReference type="Proteomes" id="UP000326532">
    <property type="component" value="Unassembled WGS sequence"/>
</dbReference>
<evidence type="ECO:0000256" key="7">
    <source>
        <dbReference type="SAM" id="MobiDB-lite"/>
    </source>
</evidence>
<dbReference type="PANTHER" id="PTHR31739:SF25">
    <property type="entry name" value="(E,E)-GERANYLLINALOOL SYNTHASE"/>
    <property type="match status" value="1"/>
</dbReference>
<feature type="region of interest" description="Disordered" evidence="7">
    <location>
        <begin position="1"/>
        <end position="29"/>
    </location>
</feature>
<accession>A0A5N6DZ57</accession>
<protein>
    <submittedName>
        <fullName evidence="8">Ent-kaurene synthase</fullName>
    </submittedName>
</protein>
<dbReference type="Gene3D" id="1.50.10.160">
    <property type="match status" value="1"/>
</dbReference>
<dbReference type="EMBL" id="ML734943">
    <property type="protein sequence ID" value="KAB8210217.1"/>
    <property type="molecule type" value="Genomic_DNA"/>
</dbReference>
<gene>
    <name evidence="8" type="ORF">BDV34DRAFT_187199</name>
</gene>
<name>A0A5N6DZ57_ASPPA</name>
<reference evidence="8 9" key="1">
    <citation type="submission" date="2019-04" db="EMBL/GenBank/DDBJ databases">
        <title>Fungal friends and foes A comparative genomics study of 23 Aspergillus species from section Flavi.</title>
        <authorList>
            <consortium name="DOE Joint Genome Institute"/>
            <person name="Kjaerbolling I."/>
            <person name="Vesth T.C."/>
            <person name="Frisvad J.C."/>
            <person name="Nybo J.L."/>
            <person name="Theobald S."/>
            <person name="Kildgaard S."/>
            <person name="Petersen T.I."/>
            <person name="Kuo A."/>
            <person name="Sato A."/>
            <person name="Lyhne E.K."/>
            <person name="Kogle M.E."/>
            <person name="Wiebenga A."/>
            <person name="Kun R.S."/>
            <person name="Lubbers R.J."/>
            <person name="Makela M.R."/>
            <person name="Barry K."/>
            <person name="Chovatia M."/>
            <person name="Clum A."/>
            <person name="Daum C."/>
            <person name="Haridas S."/>
            <person name="He G."/>
            <person name="LaButti K."/>
            <person name="Lipzen A."/>
            <person name="Mondo S."/>
            <person name="Pangilinan J."/>
            <person name="Riley R."/>
            <person name="Salamov A."/>
            <person name="Simmons B.A."/>
            <person name="Magnuson J.K."/>
            <person name="Henrissat B."/>
            <person name="Mortensen U.H."/>
            <person name="Larsen T.O."/>
            <person name="De vries R.P."/>
            <person name="Grigoriev I.V."/>
            <person name="Machida M."/>
            <person name="Baker S.E."/>
            <person name="Andersen M.R."/>
        </authorList>
    </citation>
    <scope>NUCLEOTIDE SEQUENCE [LARGE SCALE GENOMIC DNA]</scope>
    <source>
        <strain evidence="8 9">CBS 117618</strain>
    </source>
</reference>
<sequence length="967" mass="109089">MERKRKEEKESFPWNQTMAAEKRQKTGVEPPNLIQRAQQVVNIISHGCELASGFGGFSLSLYDTAWVSMVTKPDAVGVRQWAFPEAFAYVLRQQHDNGSWGTNASPVDVILNTMAGLLSLLEHHTVETTQCSVGSDIGPANYEERISRAITSLSDALNSWNVEATLHVGFEILVPCLLQQLAQRGVSLDFPSRQDLIKLHQQKLSKFRPEMVISKQQTTLLHSLEGLIGKVDFEKLKHHCTEYGGMMGSPASTAAYLIHSPVWDEAAEKYLRNVVERCGSCGGVPSGFPTPVFETSWTISTLLASGYAIEDFAREGIETITTYLQRLFEKQHGLLGFAPGFVPDADDTARSLLALSYLKVPMDPSSLVGYFEAPHHFQTYKLERNPSFSANANTLLALLRSSSPATYIPQIEKTANYLASCWDGGELCDKWNLASEYSEMLLVNALVELIAAWSNGDLTKLSTELVTLKIPIVLCQLLSKALVHQHENGSWDNSVERTAYSILLLAYILRLPWPISLRELVDTSLLRGRDYLQQHASEWSEGDYIWIEKVTYRLPTLAETYTLAAMKVPREEAAWTTEVRQLFTLPEKKGRTMAAVFGQLPIFRDTPRRTMLLAITEAHFYSRALRKIRLDIFPRDRMRMTKDKYLDFIPVAWTSVNTISGFPLSSETMWDMMVISMLNYQADEYMESVVGSLPKPCLRELKFEIRNACLDEDLSTEDISDVFLREGQLHGLTPSPQTEDSQSQSPSPHLSEVTEVIIKYIRHVRYHPCVIACPAAAQREVGKELDKFLHAHMAHNADNSRLRNSDTISDNLWSQSYFDWVRTTGAMDTSCPYSFSFFTCLISRRGRSCISSAKQRYFARALALHLATMCRQFNDYGSHLRDLQEKNLNSLHFADFNGDGLSRGQDQHKQDLMELAEFERSCMQVCFAHLSAEISATTTAQIQAFIKVTDLFGQIYVAQDIASRLKT</sequence>
<dbReference type="InterPro" id="IPR008930">
    <property type="entry name" value="Terpenoid_cyclase/PrenylTrfase"/>
</dbReference>
<evidence type="ECO:0000256" key="6">
    <source>
        <dbReference type="ARBA" id="ARBA00023239"/>
    </source>
</evidence>
<keyword evidence="4" id="KW-0460">Magnesium</keyword>
<dbReference type="GO" id="GO:0016102">
    <property type="term" value="P:diterpenoid biosynthetic process"/>
    <property type="evidence" value="ECO:0007669"/>
    <property type="project" value="TreeGrafter"/>
</dbReference>
<organism evidence="8 9">
    <name type="scientific">Aspergillus parasiticus</name>
    <dbReference type="NCBI Taxonomy" id="5067"/>
    <lineage>
        <taxon>Eukaryota</taxon>
        <taxon>Fungi</taxon>
        <taxon>Dikarya</taxon>
        <taxon>Ascomycota</taxon>
        <taxon>Pezizomycotina</taxon>
        <taxon>Eurotiomycetes</taxon>
        <taxon>Eurotiomycetidae</taxon>
        <taxon>Eurotiales</taxon>
        <taxon>Aspergillaceae</taxon>
        <taxon>Aspergillus</taxon>
        <taxon>Aspergillus subgen. Circumdati</taxon>
    </lineage>
</organism>
<dbReference type="GO" id="GO:0016853">
    <property type="term" value="F:isomerase activity"/>
    <property type="evidence" value="ECO:0007669"/>
    <property type="project" value="UniProtKB-KW"/>
</dbReference>
<evidence type="ECO:0000256" key="5">
    <source>
        <dbReference type="ARBA" id="ARBA00023235"/>
    </source>
</evidence>
<keyword evidence="5" id="KW-0413">Isomerase</keyword>
<evidence type="ECO:0000313" key="9">
    <source>
        <dbReference type="Proteomes" id="UP000326532"/>
    </source>
</evidence>
<keyword evidence="9" id="KW-1185">Reference proteome</keyword>
<evidence type="ECO:0000256" key="4">
    <source>
        <dbReference type="ARBA" id="ARBA00022842"/>
    </source>
</evidence>
<comment type="cofactor">
    <cofactor evidence="1">
        <name>Mg(2+)</name>
        <dbReference type="ChEBI" id="CHEBI:18420"/>
    </cofactor>
</comment>
<evidence type="ECO:0000256" key="3">
    <source>
        <dbReference type="ARBA" id="ARBA00022723"/>
    </source>
</evidence>
<dbReference type="OMA" id="AAYLLEC"/>
<dbReference type="SUPFAM" id="SSF48239">
    <property type="entry name" value="Terpenoid cyclases/Protein prenyltransferases"/>
    <property type="match status" value="2"/>
</dbReference>
<dbReference type="VEuPathDB" id="FungiDB:BDV34DRAFT_187199"/>
<evidence type="ECO:0000313" key="8">
    <source>
        <dbReference type="EMBL" id="KAB8210217.1"/>
    </source>
</evidence>
<feature type="compositionally biased region" description="Basic and acidic residues" evidence="7">
    <location>
        <begin position="1"/>
        <end position="11"/>
    </location>
</feature>